<keyword evidence="6" id="KW-1185">Reference proteome</keyword>
<dbReference type="EMBL" id="UYRR01004514">
    <property type="protein sequence ID" value="VDK21103.1"/>
    <property type="molecule type" value="Genomic_DNA"/>
</dbReference>
<dbReference type="Proteomes" id="UP000267096">
    <property type="component" value="Unassembled WGS sequence"/>
</dbReference>
<dbReference type="InterPro" id="IPR035984">
    <property type="entry name" value="Acyl-CoA-binding_sf"/>
</dbReference>
<dbReference type="PANTHER" id="PTHR23310">
    <property type="entry name" value="ACYL-COA-BINDING PROTEIN, ACBP"/>
    <property type="match status" value="1"/>
</dbReference>
<sequence length="240" mass="27067">MGGGHDQPSFRVALYPRMTCSEESQPNLDERFDSAVGIIQNLPKDGPMQLTRDQKLKFYSFFKQATIGQCNKPKPSFWNIVDSYKWDAWNKLGEMQSEEAKLKYVECFRDFVTSIMGKYNFVPWLKANDEFCETVLRPKFYVLGYDWQLVEEEDGEQRLLDMATGQNADDNNSDDNKNGENSSQNANSSSKIESVSEGIVGRGCNAAKISCSDDGYEDASDENEVCISVVVVSGGIWFCL</sequence>
<dbReference type="PRINTS" id="PR00689">
    <property type="entry name" value="ACOABINDINGP"/>
</dbReference>
<dbReference type="PROSITE" id="PS51228">
    <property type="entry name" value="ACB_2"/>
    <property type="match status" value="1"/>
</dbReference>
<dbReference type="InterPro" id="IPR000582">
    <property type="entry name" value="Acyl-CoA-binding_protein"/>
</dbReference>
<dbReference type="InterPro" id="IPR022408">
    <property type="entry name" value="Acyl-CoA-binding_prot_CS"/>
</dbReference>
<dbReference type="GO" id="GO:0019915">
    <property type="term" value="P:lipid storage"/>
    <property type="evidence" value="ECO:0007669"/>
    <property type="project" value="UniProtKB-ARBA"/>
</dbReference>
<accession>A0A0M3J6N7</accession>
<gene>
    <name evidence="5" type="ORF">ASIM_LOCUS3070</name>
</gene>
<dbReference type="WBParaSite" id="ASIM_0000322701-mRNA-1">
    <property type="protein sequence ID" value="ASIM_0000322701-mRNA-1"/>
    <property type="gene ID" value="ASIM_0000322701"/>
</dbReference>
<protein>
    <submittedName>
        <fullName evidence="7">ACB domain-containing protein</fullName>
    </submittedName>
</protein>
<dbReference type="PANTHER" id="PTHR23310:SF77">
    <property type="entry name" value="LD25952P"/>
    <property type="match status" value="1"/>
</dbReference>
<dbReference type="Pfam" id="PF00887">
    <property type="entry name" value="ACBP"/>
    <property type="match status" value="1"/>
</dbReference>
<comment type="function">
    <text evidence="2">Binds medium- and long-chain acyl-CoA esters with very high affinity and may function as an intracellular carrier of acyl-CoA esters.</text>
</comment>
<organism evidence="7">
    <name type="scientific">Anisakis simplex</name>
    <name type="common">Herring worm</name>
    <dbReference type="NCBI Taxonomy" id="6269"/>
    <lineage>
        <taxon>Eukaryota</taxon>
        <taxon>Metazoa</taxon>
        <taxon>Ecdysozoa</taxon>
        <taxon>Nematoda</taxon>
        <taxon>Chromadorea</taxon>
        <taxon>Rhabditida</taxon>
        <taxon>Spirurina</taxon>
        <taxon>Ascaridomorpha</taxon>
        <taxon>Ascaridoidea</taxon>
        <taxon>Anisakidae</taxon>
        <taxon>Anisakis</taxon>
        <taxon>Anisakis simplex complex</taxon>
    </lineage>
</organism>
<evidence type="ECO:0000313" key="7">
    <source>
        <dbReference type="WBParaSite" id="ASIM_0000322701-mRNA-1"/>
    </source>
</evidence>
<evidence type="ECO:0000259" key="4">
    <source>
        <dbReference type="PROSITE" id="PS51228"/>
    </source>
</evidence>
<feature type="region of interest" description="Disordered" evidence="3">
    <location>
        <begin position="165"/>
        <end position="192"/>
    </location>
</feature>
<keyword evidence="1" id="KW-0446">Lipid-binding</keyword>
<proteinExistence type="predicted"/>
<reference evidence="5 6" key="2">
    <citation type="submission" date="2018-11" db="EMBL/GenBank/DDBJ databases">
        <authorList>
            <consortium name="Pathogen Informatics"/>
        </authorList>
    </citation>
    <scope>NUCLEOTIDE SEQUENCE [LARGE SCALE GENOMIC DNA]</scope>
</reference>
<evidence type="ECO:0000313" key="5">
    <source>
        <dbReference type="EMBL" id="VDK21103.1"/>
    </source>
</evidence>
<dbReference type="PROSITE" id="PS00880">
    <property type="entry name" value="ACB_1"/>
    <property type="match status" value="1"/>
</dbReference>
<evidence type="ECO:0000256" key="2">
    <source>
        <dbReference type="ARBA" id="ARBA00059808"/>
    </source>
</evidence>
<evidence type="ECO:0000256" key="3">
    <source>
        <dbReference type="SAM" id="MobiDB-lite"/>
    </source>
</evidence>
<feature type="domain" description="ACB" evidence="4">
    <location>
        <begin position="28"/>
        <end position="117"/>
    </location>
</feature>
<dbReference type="SUPFAM" id="SSF47027">
    <property type="entry name" value="Acyl-CoA binding protein"/>
    <property type="match status" value="1"/>
</dbReference>
<dbReference type="Gene3D" id="1.20.80.10">
    <property type="match status" value="1"/>
</dbReference>
<dbReference type="GO" id="GO:0000062">
    <property type="term" value="F:fatty-acyl-CoA binding"/>
    <property type="evidence" value="ECO:0007669"/>
    <property type="project" value="InterPro"/>
</dbReference>
<dbReference type="GO" id="GO:0005737">
    <property type="term" value="C:cytoplasm"/>
    <property type="evidence" value="ECO:0007669"/>
    <property type="project" value="TreeGrafter"/>
</dbReference>
<dbReference type="FunFam" id="1.20.80.10:FF:000010">
    <property type="entry name" value="Acyl-CoA-binding domain-containing protein 5"/>
    <property type="match status" value="1"/>
</dbReference>
<name>A0A0M3J6N7_ANISI</name>
<evidence type="ECO:0000256" key="1">
    <source>
        <dbReference type="ARBA" id="ARBA00023121"/>
    </source>
</evidence>
<dbReference type="OrthoDB" id="71307at2759"/>
<dbReference type="InterPro" id="IPR014352">
    <property type="entry name" value="FERM/acyl-CoA-bd_prot_sf"/>
</dbReference>
<dbReference type="GO" id="GO:0006631">
    <property type="term" value="P:fatty acid metabolic process"/>
    <property type="evidence" value="ECO:0007669"/>
    <property type="project" value="TreeGrafter"/>
</dbReference>
<evidence type="ECO:0000313" key="6">
    <source>
        <dbReference type="Proteomes" id="UP000267096"/>
    </source>
</evidence>
<reference evidence="7" key="1">
    <citation type="submission" date="2017-02" db="UniProtKB">
        <authorList>
            <consortium name="WormBaseParasite"/>
        </authorList>
    </citation>
    <scope>IDENTIFICATION</scope>
</reference>
<dbReference type="AlphaFoldDB" id="A0A0M3J6N7"/>